<keyword evidence="3" id="KW-0853">WD repeat</keyword>
<dbReference type="InterPro" id="IPR001680">
    <property type="entry name" value="WD40_rpt"/>
</dbReference>
<organism evidence="5">
    <name type="scientific">Oikopleura dioica</name>
    <name type="common">Tunicate</name>
    <dbReference type="NCBI Taxonomy" id="34765"/>
    <lineage>
        <taxon>Eukaryota</taxon>
        <taxon>Metazoa</taxon>
        <taxon>Chordata</taxon>
        <taxon>Tunicata</taxon>
        <taxon>Appendicularia</taxon>
        <taxon>Copelata</taxon>
        <taxon>Oikopleuridae</taxon>
        <taxon>Oikopleura</taxon>
    </lineage>
</organism>
<dbReference type="PANTHER" id="PTHR12442">
    <property type="entry name" value="DYNEIN INTERMEDIATE CHAIN"/>
    <property type="match status" value="1"/>
</dbReference>
<evidence type="ECO:0000313" key="5">
    <source>
        <dbReference type="EMBL" id="CBY12494.1"/>
    </source>
</evidence>
<dbReference type="GO" id="GO:0036156">
    <property type="term" value="C:inner dynein arm"/>
    <property type="evidence" value="ECO:0007669"/>
    <property type="project" value="TreeGrafter"/>
</dbReference>
<dbReference type="SUPFAM" id="SSF50978">
    <property type="entry name" value="WD40 repeat-like"/>
    <property type="match status" value="1"/>
</dbReference>
<dbReference type="PANTHER" id="PTHR12442:SF5">
    <property type="entry name" value="DYNEIN AXONEMAL INTERMEDIATE CHAIN 3"/>
    <property type="match status" value="1"/>
</dbReference>
<dbReference type="GO" id="GO:0036159">
    <property type="term" value="P:inner dynein arm assembly"/>
    <property type="evidence" value="ECO:0007669"/>
    <property type="project" value="TreeGrafter"/>
</dbReference>
<dbReference type="GO" id="GO:0060294">
    <property type="term" value="P:cilium movement involved in cell motility"/>
    <property type="evidence" value="ECO:0007669"/>
    <property type="project" value="TreeGrafter"/>
</dbReference>
<keyword evidence="2" id="KW-0963">Cytoplasm</keyword>
<name>E4XRU6_OIKDI</name>
<dbReference type="GO" id="GO:0045503">
    <property type="term" value="F:dynein light chain binding"/>
    <property type="evidence" value="ECO:0007669"/>
    <property type="project" value="TreeGrafter"/>
</dbReference>
<evidence type="ECO:0000256" key="1">
    <source>
        <dbReference type="ARBA" id="ARBA00004496"/>
    </source>
</evidence>
<dbReference type="AlphaFoldDB" id="E4XRU6"/>
<gene>
    <name evidence="5" type="ORF">GSOID_T00001888001</name>
</gene>
<evidence type="ECO:0000256" key="3">
    <source>
        <dbReference type="ARBA" id="ARBA00022574"/>
    </source>
</evidence>
<dbReference type="OrthoDB" id="6619788at2759"/>
<dbReference type="EMBL" id="FN653124">
    <property type="protein sequence ID" value="CBY12494.1"/>
    <property type="molecule type" value="Genomic_DNA"/>
</dbReference>
<evidence type="ECO:0000313" key="6">
    <source>
        <dbReference type="Proteomes" id="UP000001307"/>
    </source>
</evidence>
<dbReference type="InParanoid" id="E4XRU6"/>
<dbReference type="InterPro" id="IPR036322">
    <property type="entry name" value="WD40_repeat_dom_sf"/>
</dbReference>
<dbReference type="InterPro" id="IPR050687">
    <property type="entry name" value="Dynein_IC"/>
</dbReference>
<dbReference type="Proteomes" id="UP000001307">
    <property type="component" value="Unassembled WGS sequence"/>
</dbReference>
<reference evidence="5" key="1">
    <citation type="journal article" date="2010" name="Science">
        <title>Plasticity of animal genome architecture unmasked by rapid evolution of a pelagic tunicate.</title>
        <authorList>
            <person name="Denoeud F."/>
            <person name="Henriet S."/>
            <person name="Mungpakdee S."/>
            <person name="Aury J.M."/>
            <person name="Da Silva C."/>
            <person name="Brinkmann H."/>
            <person name="Mikhaleva J."/>
            <person name="Olsen L.C."/>
            <person name="Jubin C."/>
            <person name="Canestro C."/>
            <person name="Bouquet J.M."/>
            <person name="Danks G."/>
            <person name="Poulain J."/>
            <person name="Campsteijn C."/>
            <person name="Adamski M."/>
            <person name="Cross I."/>
            <person name="Yadetie F."/>
            <person name="Muffato M."/>
            <person name="Louis A."/>
            <person name="Butcher S."/>
            <person name="Tsagkogeorga G."/>
            <person name="Konrad A."/>
            <person name="Singh S."/>
            <person name="Jensen M.F."/>
            <person name="Cong E.H."/>
            <person name="Eikeseth-Otteraa H."/>
            <person name="Noel B."/>
            <person name="Anthouard V."/>
            <person name="Porcel B.M."/>
            <person name="Kachouri-Lafond R."/>
            <person name="Nishino A."/>
            <person name="Ugolini M."/>
            <person name="Chourrout P."/>
            <person name="Nishida H."/>
            <person name="Aasland R."/>
            <person name="Huzurbazar S."/>
            <person name="Westhof E."/>
            <person name="Delsuc F."/>
            <person name="Lehrach H."/>
            <person name="Reinhardt R."/>
            <person name="Weissenbach J."/>
            <person name="Roy S.W."/>
            <person name="Artiguenave F."/>
            <person name="Postlethwait J.H."/>
            <person name="Manak J.R."/>
            <person name="Thompson E.M."/>
            <person name="Jaillon O."/>
            <person name="Du Pasquier L."/>
            <person name="Boudinot P."/>
            <person name="Liberles D.A."/>
            <person name="Volff J.N."/>
            <person name="Philippe H."/>
            <person name="Lenhard B."/>
            <person name="Roest Crollius H."/>
            <person name="Wincker P."/>
            <person name="Chourrout D."/>
        </authorList>
    </citation>
    <scope>NUCLEOTIDE SEQUENCE [LARGE SCALE GENOMIC DNA]</scope>
</reference>
<dbReference type="SMART" id="SM00320">
    <property type="entry name" value="WD40"/>
    <property type="match status" value="4"/>
</dbReference>
<comment type="subcellular location">
    <subcellularLocation>
        <location evidence="1">Cytoplasm</location>
    </subcellularLocation>
</comment>
<dbReference type="InterPro" id="IPR015943">
    <property type="entry name" value="WD40/YVTN_repeat-like_dom_sf"/>
</dbReference>
<dbReference type="Gene3D" id="2.130.10.10">
    <property type="entry name" value="YVTN repeat-like/Quinoprotein amine dehydrogenase"/>
    <property type="match status" value="2"/>
</dbReference>
<keyword evidence="6" id="KW-1185">Reference proteome</keyword>
<evidence type="ECO:0000256" key="4">
    <source>
        <dbReference type="ARBA" id="ARBA00022737"/>
    </source>
</evidence>
<sequence>MFKIIKTERKCIKNNKIFKKIIECIIDEHVTEEAPYKLVSKDVFLKDIQARAAVSDFQPFKKSFVESKCDEILVVMDADFLYGQNFYLCMTEKTKNTVLYPGAELAAGTAAAGEETNEVFVYRPPSPRPWISLGSEKEIEEIRVKNERPLINVRCSRKRKLFGKKFNFSTSNGEIQNITGEEARPNQTHRMLHDMAIQSVKTKSEGETQTFCPEMRNQWSQYEARKDPVVSNDELEKKFASIIPLVNLALQQNELVNVFDEDLLAQLARQNCKSYYAKLVKKKNRIFLLPTRLSTSSENAVDFYDARPTFADLAIEDSQQAPFNTDQTKIEKFGILQIDQLLEKATSDKGLEIMFNPINPNLIAGGCINGQIVIWDINEHKERLVQEKAQSKKKTSLFGEKVGPETPIIMWKAVSSIENGHKAAVTQLEWVPAGLQATKNGVWEKVADKEPVQIFTTSTDGSYAIWDMRPPPVKKSMTQLKKKKLGEQDPLEVDPWAHLNLVWKPLLKATLSKGENGSHRPSRVCFDFDGEEGFPKSEIFIGTQDGDVLCTKIKLVKNGDSGKLGAPPPLVLNPTHSSSITCVRRSPFFKDVLLTVGGSNFSIWKESEEQAIAKIPLLSVHSNDKKYTAGEWSPTRPGLILMATDEGNIEVWDLLEKTHEPSVIQNVTTAAISDVNASIINSKLHLLAVSDSCGTLHILELPWNLRHPTNNEKSSVQGYIHREEQRILYFDEADEHEASENLTLAADADHLENILDDELENEFKDYLKLEKEINESLTV</sequence>
<dbReference type="GO" id="GO:0045504">
    <property type="term" value="F:dynein heavy chain binding"/>
    <property type="evidence" value="ECO:0007669"/>
    <property type="project" value="TreeGrafter"/>
</dbReference>
<proteinExistence type="predicted"/>
<accession>E4XRU6</accession>
<protein>
    <recommendedName>
        <fullName evidence="7">WD repeat-containing protein 63</fullName>
    </recommendedName>
</protein>
<evidence type="ECO:0008006" key="7">
    <source>
        <dbReference type="Google" id="ProtNLM"/>
    </source>
</evidence>
<evidence type="ECO:0000256" key="2">
    <source>
        <dbReference type="ARBA" id="ARBA00022490"/>
    </source>
</evidence>
<keyword evidence="4" id="KW-0677">Repeat</keyword>